<dbReference type="InterPro" id="IPR053161">
    <property type="entry name" value="Ulvan_degrading_GH"/>
</dbReference>
<proteinExistence type="predicted"/>
<reference evidence="2" key="1">
    <citation type="submission" date="2022-10" db="EMBL/GenBank/DDBJ databases">
        <title>Comparative genomic analysis of Cohnella hashimotonis sp. nov., isolated from the International Space Station.</title>
        <authorList>
            <person name="Simpson A."/>
            <person name="Venkateswaran K."/>
        </authorList>
    </citation>
    <scope>NUCLEOTIDE SEQUENCE</scope>
    <source>
        <strain evidence="2">DSM 28161</strain>
    </source>
</reference>
<dbReference type="Proteomes" id="UP001153404">
    <property type="component" value="Unassembled WGS sequence"/>
</dbReference>
<dbReference type="GO" id="GO:0016787">
    <property type="term" value="F:hydrolase activity"/>
    <property type="evidence" value="ECO:0007669"/>
    <property type="project" value="UniProtKB-KW"/>
</dbReference>
<dbReference type="EMBL" id="JAPDIA010000003">
    <property type="protein sequence ID" value="MDG0810005.1"/>
    <property type="molecule type" value="Genomic_DNA"/>
</dbReference>
<name>A0A9X4KSF1_9BACL</name>
<dbReference type="InterPro" id="IPR029062">
    <property type="entry name" value="Class_I_gatase-like"/>
</dbReference>
<feature type="region of interest" description="Disordered" evidence="1">
    <location>
        <begin position="710"/>
        <end position="775"/>
    </location>
</feature>
<feature type="compositionally biased region" description="Basic and acidic residues" evidence="1">
    <location>
        <begin position="730"/>
        <end position="741"/>
    </location>
</feature>
<evidence type="ECO:0000313" key="2">
    <source>
        <dbReference type="EMBL" id="MDG0810005.1"/>
    </source>
</evidence>
<dbReference type="PANTHER" id="PTHR36848">
    <property type="entry name" value="DNA-BINDING PROTEIN (PUTATIVE SECRETED PROTEIN)-RELATED"/>
    <property type="match status" value="1"/>
</dbReference>
<dbReference type="Gene3D" id="3.40.50.880">
    <property type="match status" value="1"/>
</dbReference>
<dbReference type="AlphaFoldDB" id="A0A9X4KSF1"/>
<dbReference type="RefSeq" id="WP_277531613.1">
    <property type="nucleotide sequence ID" value="NZ_JAPDIA010000003.1"/>
</dbReference>
<evidence type="ECO:0000313" key="3">
    <source>
        <dbReference type="Proteomes" id="UP001153404"/>
    </source>
</evidence>
<dbReference type="Pfam" id="PF17132">
    <property type="entry name" value="Glyco_hydro_106"/>
    <property type="match status" value="1"/>
</dbReference>
<evidence type="ECO:0000256" key="1">
    <source>
        <dbReference type="SAM" id="MobiDB-lite"/>
    </source>
</evidence>
<dbReference type="PANTHER" id="PTHR36848:SF2">
    <property type="entry name" value="SECRETED PROTEIN"/>
    <property type="match status" value="1"/>
</dbReference>
<feature type="compositionally biased region" description="Low complexity" evidence="1">
    <location>
        <begin position="747"/>
        <end position="775"/>
    </location>
</feature>
<gene>
    <name evidence="2" type="ORF">OMP40_12085</name>
</gene>
<organism evidence="2 3">
    <name type="scientific">Cohnella rhizosphaerae</name>
    <dbReference type="NCBI Taxonomy" id="1457232"/>
    <lineage>
        <taxon>Bacteria</taxon>
        <taxon>Bacillati</taxon>
        <taxon>Bacillota</taxon>
        <taxon>Bacilli</taxon>
        <taxon>Bacillales</taxon>
        <taxon>Paenibacillaceae</taxon>
        <taxon>Cohnella</taxon>
    </lineage>
</organism>
<keyword evidence="2" id="KW-0378">Hydrolase</keyword>
<keyword evidence="3" id="KW-1185">Reference proteome</keyword>
<accession>A0A9X4KSF1</accession>
<protein>
    <submittedName>
        <fullName evidence="2">Glycosyl hydrolase</fullName>
    </submittedName>
</protein>
<comment type="caution">
    <text evidence="2">The sequence shown here is derived from an EMBL/GenBank/DDBJ whole genome shotgun (WGS) entry which is preliminary data.</text>
</comment>
<sequence>MSEYGKLRAAFQSANPPRSLYPLLWLHGDERETESVIRAEIAAMDDAGSGGFIIESRPHSDYLGDRWWRDVGYCLDEAAARGMDVWIFDEEYYPSGIAGGRVLEGHPQYRMRVLIKRTSQWDGASAYALPPGDDAHPMETLLRIICTSGPADGGKRVVFPTEREFASWRDEIRRDGDHHGDGDGVQNGDDAGGELWTVHVIGLTPSWSGRMFDRMVDYIDPEVTDRFIELTYEETRRRFAPYWGTTIKGFFGDETSFENFGSYDALFGEDTPCFPWTAPLAETFADAKGYELLDWADLLWQEAGDARASANAEFARGALPPVRYDFMDVMTRLFSANFFGRLQAWCHRHGVAFIGHVVEDNHAHMHHGYGVGHFFRATKHFDMGGYDFVLRQLDSEQKRTPYEEQYPQWRHYRDAPYPAFFHFTLPKLAQSAAHLEVGTNLVMCENFGAYGWDLGLREMKWLTDWMTARGTNWYVPHAFSPLFPDPDCPPHFYAGGRNPQWPYFRQWADYANRSCLMLKEGDHVAPVAVLYPAESHWCGDNDRLDEVCRLLSEDQYDFDILSCDMLADESRCLISDGELLIGRERFRAIVLPGVETLPLAAAARLRAFAEAGGRILAVGGIPASECEGQHAALRAELAAAAAAGGVRAAPAEALGAALRETVAPGIGIGAPFADLRYCHYRRGALDIFFLRNEGVESVFDGEVALPGSGAPELWHPMDGRIEPAAGKSRGGGDFDGDRTDGDGGGSVADDGGVDDGSVAEDGGVDDGNVADDGGVAGDGSVVVRLRLEPYEAVFVVLKPAETAAPAAEAMFDEPAGAGRPAGTPPAHTIAELALHDWRVVECRTPLEGAPLSADLSRSGSLPVPADLSALGVGDWHACPELAAFSGTLVYEIELGPIGDALVPLDAEPGDGALEVAELCGLLDLGEVGELAAVSVNGHKLAPAICPPYRWTFPLHWLSSGGRIRAEITNTLGGFFRDEAFGRRTPAPAGLIGPARLMLQSQHQAQVGL</sequence>